<feature type="transmembrane region" description="Helical" evidence="2">
    <location>
        <begin position="370"/>
        <end position="393"/>
    </location>
</feature>
<feature type="transmembrane region" description="Helical" evidence="2">
    <location>
        <begin position="405"/>
        <end position="426"/>
    </location>
</feature>
<feature type="region of interest" description="Disordered" evidence="1">
    <location>
        <begin position="1"/>
        <end position="29"/>
    </location>
</feature>
<feature type="transmembrane region" description="Helical" evidence="2">
    <location>
        <begin position="39"/>
        <end position="55"/>
    </location>
</feature>
<dbReference type="EMBL" id="CANL01000012">
    <property type="protein sequence ID" value="CCM63259.1"/>
    <property type="molecule type" value="Genomic_DNA"/>
</dbReference>
<keyword evidence="2" id="KW-1133">Transmembrane helix</keyword>
<feature type="transmembrane region" description="Helical" evidence="2">
    <location>
        <begin position="103"/>
        <end position="126"/>
    </location>
</feature>
<proteinExistence type="predicted"/>
<evidence type="ECO:0008006" key="5">
    <source>
        <dbReference type="Google" id="ProtNLM"/>
    </source>
</evidence>
<evidence type="ECO:0000313" key="4">
    <source>
        <dbReference type="Proteomes" id="UP000018291"/>
    </source>
</evidence>
<accession>R4YXS0</accession>
<feature type="transmembrane region" description="Helical" evidence="2">
    <location>
        <begin position="346"/>
        <end position="364"/>
    </location>
</feature>
<keyword evidence="2" id="KW-0472">Membrane</keyword>
<dbReference type="AlphaFoldDB" id="R4YXS0"/>
<feature type="transmembrane region" description="Helical" evidence="2">
    <location>
        <begin position="248"/>
        <end position="265"/>
    </location>
</feature>
<name>R4YXS0_9ACTN</name>
<sequence length="579" mass="60447">MTGADPKAVDPRSARPETPGAETSAAAPTRSTWVLPREAGYLITAFAALAPAWGLRGAPGPLYEEGFTVLHAELVLQGQTPGVDFHALYGPLGPWFMGLWFKVFGPSIGAQRVVGALLLIAIVLGVRQLLRPWGRNVATAAAVVTSITVYSAGTLVAVAWWFGLAAVLWGVLLLREVPPGLLDGEQTRGPLATSSTPVQFARLAGAGLLFGLALGFRPDLALAVVLAGGGALWAARSRAAIRRAWPPMLGGFAAGLAPLAAYTLIVGPTKAWRVLVTGPVFTLRPYRSLPPPPFADLQGLSRTLSLSPKWPLPAPPLAAQVALWFWVSVAATLLLVAAAWAARRSVPALVPVAGLALALLPQLVQRPDLGHLALTTAVPLAALPVTITTLLVARKSSPRPDILALAPLVPLLLILVLFPAPVLGPWSRAATGQSTRDAGVVTVGDRSLPVAASVQSPVQRTVNELAARAGPGDRLIVAPSDLTRAYDNPVALYTLFADLAVGTYHSEMDPGFTNVAGSSLPDELAQADWVLVSPSRPNLAEPNRSAEAGDPAAQVAFQKRFCPVAETQVLSLWGVCGDG</sequence>
<keyword evidence="4" id="KW-1185">Reference proteome</keyword>
<protein>
    <recommendedName>
        <fullName evidence="5">Glycosyltransferase RgtA/B/C/D-like domain-containing protein</fullName>
    </recommendedName>
</protein>
<organism evidence="3 4">
    <name type="scientific">Candidatus Neomicrothrix parvicella RN1</name>
    <dbReference type="NCBI Taxonomy" id="1229780"/>
    <lineage>
        <taxon>Bacteria</taxon>
        <taxon>Bacillati</taxon>
        <taxon>Actinomycetota</taxon>
        <taxon>Acidimicrobiia</taxon>
        <taxon>Acidimicrobiales</taxon>
        <taxon>Microthrixaceae</taxon>
        <taxon>Candidatus Neomicrothrix</taxon>
    </lineage>
</organism>
<dbReference type="STRING" id="1229780.BN381_20083"/>
<comment type="caution">
    <text evidence="3">The sequence shown here is derived from an EMBL/GenBank/DDBJ whole genome shotgun (WGS) entry which is preliminary data.</text>
</comment>
<keyword evidence="2" id="KW-0812">Transmembrane</keyword>
<feature type="transmembrane region" description="Helical" evidence="2">
    <location>
        <begin position="317"/>
        <end position="339"/>
    </location>
</feature>
<feature type="transmembrane region" description="Helical" evidence="2">
    <location>
        <begin position="220"/>
        <end position="236"/>
    </location>
</feature>
<reference evidence="3 4" key="1">
    <citation type="journal article" date="2013" name="ISME J.">
        <title>Metabolic model for the filamentous 'Candidatus Microthrix parvicella' based on genomic and metagenomic analyses.</title>
        <authorList>
            <person name="Jon McIlroy S."/>
            <person name="Kristiansen R."/>
            <person name="Albertsen M."/>
            <person name="Michael Karst S."/>
            <person name="Rossetti S."/>
            <person name="Lund Nielsen J."/>
            <person name="Tandoi V."/>
            <person name="James Seviour R."/>
            <person name="Nielsen P.H."/>
        </authorList>
    </citation>
    <scope>NUCLEOTIDE SEQUENCE [LARGE SCALE GENOMIC DNA]</scope>
    <source>
        <strain evidence="3 4">RN1</strain>
    </source>
</reference>
<evidence type="ECO:0000256" key="2">
    <source>
        <dbReference type="SAM" id="Phobius"/>
    </source>
</evidence>
<dbReference type="HOGENOM" id="CLU_452544_0_0_11"/>
<gene>
    <name evidence="3" type="ORF">BN381_20083</name>
</gene>
<dbReference type="Proteomes" id="UP000018291">
    <property type="component" value="Unassembled WGS sequence"/>
</dbReference>
<evidence type="ECO:0000313" key="3">
    <source>
        <dbReference type="EMBL" id="CCM63259.1"/>
    </source>
</evidence>
<evidence type="ECO:0000256" key="1">
    <source>
        <dbReference type="SAM" id="MobiDB-lite"/>
    </source>
</evidence>
<dbReference type="RefSeq" id="WP_012225591.1">
    <property type="nucleotide sequence ID" value="NZ_HG422565.1"/>
</dbReference>